<dbReference type="OrthoDB" id="9780216at2"/>
<dbReference type="RefSeq" id="WP_044040486.1">
    <property type="nucleotide sequence ID" value="NZ_HG917869.1"/>
</dbReference>
<dbReference type="InterPro" id="IPR050270">
    <property type="entry name" value="DegV_domain_contain"/>
</dbReference>
<dbReference type="InterPro" id="IPR003797">
    <property type="entry name" value="DegV"/>
</dbReference>
<dbReference type="STRING" id="1216932.CM240_3207"/>
<proteinExistence type="predicted"/>
<dbReference type="AlphaFoldDB" id="W6S337"/>
<protein>
    <submittedName>
        <fullName evidence="2">DegV family protein</fullName>
    </submittedName>
</protein>
<dbReference type="EMBL" id="HG917869">
    <property type="protein sequence ID" value="CDM70324.1"/>
    <property type="molecule type" value="Genomic_DNA"/>
</dbReference>
<dbReference type="Gene3D" id="3.40.50.10170">
    <property type="match status" value="1"/>
</dbReference>
<dbReference type="eggNOG" id="COG1307">
    <property type="taxonomic scope" value="Bacteria"/>
</dbReference>
<name>W6S337_9CLOT</name>
<dbReference type="Gene3D" id="3.30.1180.10">
    <property type="match status" value="1"/>
</dbReference>
<dbReference type="HOGENOM" id="CLU_048251_3_1_9"/>
<accession>W6S337</accession>
<dbReference type="Pfam" id="PF02645">
    <property type="entry name" value="DegV"/>
    <property type="match status" value="1"/>
</dbReference>
<dbReference type="PROSITE" id="PS51482">
    <property type="entry name" value="DEGV"/>
    <property type="match status" value="1"/>
</dbReference>
<evidence type="ECO:0000256" key="1">
    <source>
        <dbReference type="ARBA" id="ARBA00023121"/>
    </source>
</evidence>
<dbReference type="Proteomes" id="UP000019426">
    <property type="component" value="Chromosome M2/40_rep2"/>
</dbReference>
<reference evidence="2 3" key="1">
    <citation type="submission" date="2013-11" db="EMBL/GenBank/DDBJ databases">
        <title>Complete genome sequence of Clostridum sp. M2/40.</title>
        <authorList>
            <person name="Wibberg D."/>
            <person name="Puehler A."/>
            <person name="Schlueter A."/>
        </authorList>
    </citation>
    <scope>NUCLEOTIDE SEQUENCE [LARGE SCALE GENOMIC DNA]</scope>
    <source>
        <strain evidence="3">M2/40</strain>
    </source>
</reference>
<dbReference type="PANTHER" id="PTHR33434">
    <property type="entry name" value="DEGV DOMAIN-CONTAINING PROTEIN DR_1986-RELATED"/>
    <property type="match status" value="1"/>
</dbReference>
<dbReference type="GO" id="GO:0008289">
    <property type="term" value="F:lipid binding"/>
    <property type="evidence" value="ECO:0007669"/>
    <property type="project" value="UniProtKB-KW"/>
</dbReference>
<sequence length="281" mass="30897">MIRIVSDSSTLYSIEEGKERGVDILPLSVTIDNATYKENEEITTEEFINIINKGHLPITSQPAIGDVVSIYEKYPNDEIINITMADGLSGTYSTACSAKAIVENPERIEVINSKTLCGPERYLVDTAIKLANDGKSKDEIVSTINLMMKQTKSFLIPNDFQYLIRGGRVSSLVGNIGEKLKLVPVMTLAEDSKKLVKFSTQRTFKKAIDKICAALIEEGIDSSYKIYISHGCAEDLAIDAKNLIDKRIPEADIEVNILGPVFVAQGGPRAVSIQVIKRVNI</sequence>
<keyword evidence="3" id="KW-1185">Reference proteome</keyword>
<evidence type="ECO:0000313" key="2">
    <source>
        <dbReference type="EMBL" id="CDM70324.1"/>
    </source>
</evidence>
<organism evidence="2 3">
    <name type="scientific">Clostridium bornimense</name>
    <dbReference type="NCBI Taxonomy" id="1216932"/>
    <lineage>
        <taxon>Bacteria</taxon>
        <taxon>Bacillati</taxon>
        <taxon>Bacillota</taxon>
        <taxon>Clostridia</taxon>
        <taxon>Eubacteriales</taxon>
        <taxon>Clostridiaceae</taxon>
        <taxon>Clostridium</taxon>
    </lineage>
</organism>
<evidence type="ECO:0000313" key="3">
    <source>
        <dbReference type="Proteomes" id="UP000019426"/>
    </source>
</evidence>
<dbReference type="PATRIC" id="fig|1216932.3.peg.3179"/>
<dbReference type="InterPro" id="IPR043168">
    <property type="entry name" value="DegV_C"/>
</dbReference>
<keyword evidence="1" id="KW-0446">Lipid-binding</keyword>
<dbReference type="NCBIfam" id="TIGR00762">
    <property type="entry name" value="DegV"/>
    <property type="match status" value="1"/>
</dbReference>
<dbReference type="SUPFAM" id="SSF82549">
    <property type="entry name" value="DAK1/DegV-like"/>
    <property type="match status" value="1"/>
</dbReference>
<dbReference type="PANTHER" id="PTHR33434:SF2">
    <property type="entry name" value="FATTY ACID-BINDING PROTEIN TM_1468"/>
    <property type="match status" value="1"/>
</dbReference>
<dbReference type="KEGG" id="clt:CM240_3207"/>
<gene>
    <name evidence="2" type="ORF">CM240_3207</name>
</gene>